<dbReference type="EMBL" id="SJOL01010342">
    <property type="protein sequence ID" value="TGZ51655.1"/>
    <property type="molecule type" value="Genomic_DNA"/>
</dbReference>
<keyword evidence="5" id="KW-0862">Zinc</keyword>
<name>A0A4S2KPF7_OPIFE</name>
<feature type="domain" description="C2H2-type" evidence="8">
    <location>
        <begin position="290"/>
        <end position="318"/>
    </location>
</feature>
<dbReference type="OrthoDB" id="6077919at2759"/>
<evidence type="ECO:0000313" key="10">
    <source>
        <dbReference type="Proteomes" id="UP000308267"/>
    </source>
</evidence>
<dbReference type="Proteomes" id="UP000308267">
    <property type="component" value="Unassembled WGS sequence"/>
</dbReference>
<dbReference type="PROSITE" id="PS50157">
    <property type="entry name" value="ZINC_FINGER_C2H2_2"/>
    <property type="match status" value="4"/>
</dbReference>
<dbReference type="InterPro" id="IPR013087">
    <property type="entry name" value="Znf_C2H2_type"/>
</dbReference>
<dbReference type="Pfam" id="PF00096">
    <property type="entry name" value="zf-C2H2"/>
    <property type="match status" value="2"/>
</dbReference>
<comment type="subcellular location">
    <subcellularLocation>
        <location evidence="1">Nucleus</location>
    </subcellularLocation>
</comment>
<keyword evidence="2" id="KW-0479">Metal-binding</keyword>
<evidence type="ECO:0000313" key="9">
    <source>
        <dbReference type="EMBL" id="TGZ51655.1"/>
    </source>
</evidence>
<dbReference type="AlphaFoldDB" id="A0A4S2KPF7"/>
<dbReference type="InterPro" id="IPR050888">
    <property type="entry name" value="ZnF_C2H2-type_TF"/>
</dbReference>
<evidence type="ECO:0000256" key="1">
    <source>
        <dbReference type="ARBA" id="ARBA00004123"/>
    </source>
</evidence>
<feature type="domain" description="C2H2-type" evidence="8">
    <location>
        <begin position="232"/>
        <end position="260"/>
    </location>
</feature>
<gene>
    <name evidence="9" type="ORF">CRM22_010731</name>
</gene>
<dbReference type="PROSITE" id="PS00028">
    <property type="entry name" value="ZINC_FINGER_C2H2_1"/>
    <property type="match status" value="5"/>
</dbReference>
<evidence type="ECO:0000259" key="8">
    <source>
        <dbReference type="PROSITE" id="PS50157"/>
    </source>
</evidence>
<dbReference type="GO" id="GO:0005634">
    <property type="term" value="C:nucleus"/>
    <property type="evidence" value="ECO:0007669"/>
    <property type="project" value="UniProtKB-SubCell"/>
</dbReference>
<evidence type="ECO:0000256" key="4">
    <source>
        <dbReference type="ARBA" id="ARBA00022771"/>
    </source>
</evidence>
<dbReference type="GO" id="GO:0008270">
    <property type="term" value="F:zinc ion binding"/>
    <property type="evidence" value="ECO:0007669"/>
    <property type="project" value="UniProtKB-KW"/>
</dbReference>
<proteinExistence type="predicted"/>
<keyword evidence="6" id="KW-0539">Nucleus</keyword>
<organism evidence="9 10">
    <name type="scientific">Opisthorchis felineus</name>
    <dbReference type="NCBI Taxonomy" id="147828"/>
    <lineage>
        <taxon>Eukaryota</taxon>
        <taxon>Metazoa</taxon>
        <taxon>Spiralia</taxon>
        <taxon>Lophotrochozoa</taxon>
        <taxon>Platyhelminthes</taxon>
        <taxon>Trematoda</taxon>
        <taxon>Digenea</taxon>
        <taxon>Opisthorchiida</taxon>
        <taxon>Opisthorchiata</taxon>
        <taxon>Opisthorchiidae</taxon>
        <taxon>Opisthorchis</taxon>
    </lineage>
</organism>
<evidence type="ECO:0000256" key="7">
    <source>
        <dbReference type="PROSITE-ProRule" id="PRU00042"/>
    </source>
</evidence>
<dbReference type="STRING" id="147828.A0A4S2KPF7"/>
<sequence length="320" mass="37089">MLGPLCLHMTTQICWLFKTLTYLLRKNFQRGLPRCLGNFRATSAYVQVASKIVYLLFSAVVFSLMKTQCDIRSSKGSGIHQINRPVPLDFFIIPKSNQGRQGCTAVTGNDMEMLCANSESENLQRSPSVESQRQLKNTYLRAPTRENPSAKARKEKCFRCPVCDKCFSFLSVALSHQEVHSNSEDLFCRFCTRTFRGSRKLWYHCRKWHADEIDLPSRTSSERVRNSEERGNPCPECDKCFATWRMLRWHQKTAHQTVERYLCEQCAETFTTKGSAVRHGATVHKQKVYPRCELCQKTFSRLDALQRHSKSMHNQCERLH</sequence>
<evidence type="ECO:0000256" key="5">
    <source>
        <dbReference type="ARBA" id="ARBA00022833"/>
    </source>
</evidence>
<dbReference type="InterPro" id="IPR036236">
    <property type="entry name" value="Znf_C2H2_sf"/>
</dbReference>
<reference evidence="9 10" key="1">
    <citation type="journal article" date="2019" name="BMC Genomics">
        <title>New insights from Opisthorchis felineus genome: update on genomics of the epidemiologically important liver flukes.</title>
        <authorList>
            <person name="Ershov N.I."/>
            <person name="Mordvinov V.A."/>
            <person name="Prokhortchouk E.B."/>
            <person name="Pakharukova M.Y."/>
            <person name="Gunbin K.V."/>
            <person name="Ustyantsev K."/>
            <person name="Genaev M.A."/>
            <person name="Blinov A.G."/>
            <person name="Mazur A."/>
            <person name="Boulygina E."/>
            <person name="Tsygankova S."/>
            <person name="Khrameeva E."/>
            <person name="Chekanov N."/>
            <person name="Fan G."/>
            <person name="Xiao A."/>
            <person name="Zhang H."/>
            <person name="Xu X."/>
            <person name="Yang H."/>
            <person name="Solovyev V."/>
            <person name="Lee S.M."/>
            <person name="Liu X."/>
            <person name="Afonnikov D.A."/>
            <person name="Skryabin K.G."/>
        </authorList>
    </citation>
    <scope>NUCLEOTIDE SEQUENCE [LARGE SCALE GENOMIC DNA]</scope>
    <source>
        <strain evidence="9">AK-0245</strain>
        <tissue evidence="9">Whole organism</tissue>
    </source>
</reference>
<keyword evidence="4 7" id="KW-0863">Zinc-finger</keyword>
<feature type="domain" description="C2H2-type" evidence="8">
    <location>
        <begin position="158"/>
        <end position="185"/>
    </location>
</feature>
<dbReference type="Pfam" id="PF13894">
    <property type="entry name" value="zf-C2H2_4"/>
    <property type="match status" value="1"/>
</dbReference>
<accession>A0A4S2KPF7</accession>
<evidence type="ECO:0000256" key="3">
    <source>
        <dbReference type="ARBA" id="ARBA00022737"/>
    </source>
</evidence>
<dbReference type="PANTHER" id="PTHR24406">
    <property type="entry name" value="TRANSCRIPTIONAL REPRESSOR CTCFL-RELATED"/>
    <property type="match status" value="1"/>
</dbReference>
<dbReference type="Gene3D" id="3.30.160.60">
    <property type="entry name" value="Classic Zinc Finger"/>
    <property type="match status" value="3"/>
</dbReference>
<dbReference type="SUPFAM" id="SSF57667">
    <property type="entry name" value="beta-beta-alpha zinc fingers"/>
    <property type="match status" value="3"/>
</dbReference>
<comment type="caution">
    <text evidence="9">The sequence shown here is derived from an EMBL/GenBank/DDBJ whole genome shotgun (WGS) entry which is preliminary data.</text>
</comment>
<feature type="domain" description="C2H2-type" evidence="8">
    <location>
        <begin position="261"/>
        <end position="284"/>
    </location>
</feature>
<protein>
    <recommendedName>
        <fullName evidence="8">C2H2-type domain-containing protein</fullName>
    </recommendedName>
</protein>
<keyword evidence="3" id="KW-0677">Repeat</keyword>
<keyword evidence="10" id="KW-1185">Reference proteome</keyword>
<evidence type="ECO:0000256" key="2">
    <source>
        <dbReference type="ARBA" id="ARBA00022723"/>
    </source>
</evidence>
<evidence type="ECO:0000256" key="6">
    <source>
        <dbReference type="ARBA" id="ARBA00023242"/>
    </source>
</evidence>
<dbReference type="SMART" id="SM00355">
    <property type="entry name" value="ZnF_C2H2"/>
    <property type="match status" value="5"/>
</dbReference>